<accession>A0ABW2C016</accession>
<dbReference type="Proteomes" id="UP001596337">
    <property type="component" value="Unassembled WGS sequence"/>
</dbReference>
<comment type="caution">
    <text evidence="2">The sequence shown here is derived from an EMBL/GenBank/DDBJ whole genome shotgun (WGS) entry which is preliminary data.</text>
</comment>
<feature type="compositionally biased region" description="Pro residues" evidence="1">
    <location>
        <begin position="23"/>
        <end position="38"/>
    </location>
</feature>
<gene>
    <name evidence="2" type="ORF">ACFQGD_15615</name>
</gene>
<sequence length="244" mass="27026">MTKATPPTTQPDAIPRPRADSPPATPAPEPPPALPVPPGQLIDEFTPTVDVGLMEHLVVNAPPDVTYEKVGELRFTDIRTPLVRAMLVARGLPRLVRWVRRGGVRGWRHHHAVPIEFTLDDLVMGTTWVLLGEHPGSEIVLGVAGRFWTPIIRWQDVAADGFADYERPGSGTIAASFSVHPYGAGKTLLTHEVRVRLTDPFSRRVCGWYWFVVRPFAHLLARGMLHAIRREAEREAGRAGRTGN</sequence>
<evidence type="ECO:0000313" key="3">
    <source>
        <dbReference type="Proteomes" id="UP001596337"/>
    </source>
</evidence>
<evidence type="ECO:0008006" key="4">
    <source>
        <dbReference type="Google" id="ProtNLM"/>
    </source>
</evidence>
<proteinExistence type="predicted"/>
<keyword evidence="3" id="KW-1185">Reference proteome</keyword>
<name>A0ABW2C016_9PSEU</name>
<dbReference type="RefSeq" id="WP_345392517.1">
    <property type="nucleotide sequence ID" value="NZ_BAABLA010000011.1"/>
</dbReference>
<feature type="compositionally biased region" description="Polar residues" evidence="1">
    <location>
        <begin position="1"/>
        <end position="11"/>
    </location>
</feature>
<dbReference type="EMBL" id="JBHSXX010000001">
    <property type="protein sequence ID" value="MFC6868566.1"/>
    <property type="molecule type" value="Genomic_DNA"/>
</dbReference>
<protein>
    <recommendedName>
        <fullName evidence="4">DUF1990 domain-containing protein</fullName>
    </recommendedName>
</protein>
<feature type="region of interest" description="Disordered" evidence="1">
    <location>
        <begin position="1"/>
        <end position="39"/>
    </location>
</feature>
<evidence type="ECO:0000313" key="2">
    <source>
        <dbReference type="EMBL" id="MFC6868566.1"/>
    </source>
</evidence>
<evidence type="ECO:0000256" key="1">
    <source>
        <dbReference type="SAM" id="MobiDB-lite"/>
    </source>
</evidence>
<organism evidence="2 3">
    <name type="scientific">Haloechinothrix salitolerans</name>
    <dbReference type="NCBI Taxonomy" id="926830"/>
    <lineage>
        <taxon>Bacteria</taxon>
        <taxon>Bacillati</taxon>
        <taxon>Actinomycetota</taxon>
        <taxon>Actinomycetes</taxon>
        <taxon>Pseudonocardiales</taxon>
        <taxon>Pseudonocardiaceae</taxon>
        <taxon>Haloechinothrix</taxon>
    </lineage>
</organism>
<reference evidence="3" key="1">
    <citation type="journal article" date="2019" name="Int. J. Syst. Evol. Microbiol.">
        <title>The Global Catalogue of Microorganisms (GCM) 10K type strain sequencing project: providing services to taxonomists for standard genome sequencing and annotation.</title>
        <authorList>
            <consortium name="The Broad Institute Genomics Platform"/>
            <consortium name="The Broad Institute Genome Sequencing Center for Infectious Disease"/>
            <person name="Wu L."/>
            <person name="Ma J."/>
        </authorList>
    </citation>
    <scope>NUCLEOTIDE SEQUENCE [LARGE SCALE GENOMIC DNA]</scope>
    <source>
        <strain evidence="3">KCTC 32255</strain>
    </source>
</reference>